<evidence type="ECO:0000256" key="4">
    <source>
        <dbReference type="ARBA" id="ARBA00022475"/>
    </source>
</evidence>
<dbReference type="AlphaFoldDB" id="A0A2G1DLK3"/>
<feature type="transmembrane region" description="Helical" evidence="8">
    <location>
        <begin position="166"/>
        <end position="187"/>
    </location>
</feature>
<keyword evidence="11" id="KW-1185">Reference proteome</keyword>
<gene>
    <name evidence="9" type="ORF">AMOL_1177</name>
    <name evidence="10" type="ORF">CPU12_01010</name>
</gene>
<dbReference type="PANTHER" id="PTHR30269">
    <property type="entry name" value="TRANSMEMBRANE PROTEIN YFCA"/>
    <property type="match status" value="1"/>
</dbReference>
<feature type="transmembrane region" description="Helical" evidence="8">
    <location>
        <begin position="45"/>
        <end position="69"/>
    </location>
</feature>
<evidence type="ECO:0000313" key="12">
    <source>
        <dbReference type="Proteomes" id="UP000262712"/>
    </source>
</evidence>
<dbReference type="RefSeq" id="WP_099341204.1">
    <property type="nucleotide sequence ID" value="NZ_CP032098.1"/>
</dbReference>
<accession>A0A2G1DLK3</accession>
<evidence type="ECO:0000256" key="5">
    <source>
        <dbReference type="ARBA" id="ARBA00022692"/>
    </source>
</evidence>
<evidence type="ECO:0000256" key="8">
    <source>
        <dbReference type="RuleBase" id="RU363041"/>
    </source>
</evidence>
<reference evidence="9 12" key="2">
    <citation type="submission" date="2018-08" db="EMBL/GenBank/DDBJ databases">
        <title>Complete genome of the Arcobacter molluscorum type strain LMG 25693.</title>
        <authorList>
            <person name="Miller W.G."/>
            <person name="Yee E."/>
            <person name="Bono J.L."/>
        </authorList>
    </citation>
    <scope>NUCLEOTIDE SEQUENCE [LARGE SCALE GENOMIC DNA]</scope>
    <source>
        <strain evidence="9 12">CECT 7696</strain>
    </source>
</reference>
<name>A0A2G1DLK3_9BACT</name>
<keyword evidence="7 8" id="KW-0472">Membrane</keyword>
<evidence type="ECO:0000256" key="1">
    <source>
        <dbReference type="ARBA" id="ARBA00004651"/>
    </source>
</evidence>
<dbReference type="EMBL" id="CP032098">
    <property type="protein sequence ID" value="AXX92159.1"/>
    <property type="molecule type" value="Genomic_DNA"/>
</dbReference>
<evidence type="ECO:0000313" key="11">
    <source>
        <dbReference type="Proteomes" id="UP000221222"/>
    </source>
</evidence>
<dbReference type="InterPro" id="IPR052017">
    <property type="entry name" value="TSUP"/>
</dbReference>
<feature type="transmembrane region" description="Helical" evidence="8">
    <location>
        <begin position="130"/>
        <end position="157"/>
    </location>
</feature>
<evidence type="ECO:0000313" key="10">
    <source>
        <dbReference type="EMBL" id="PHO19388.1"/>
    </source>
</evidence>
<dbReference type="Proteomes" id="UP000221222">
    <property type="component" value="Unassembled WGS sequence"/>
</dbReference>
<reference evidence="10 11" key="1">
    <citation type="submission" date="2017-09" db="EMBL/GenBank/DDBJ databases">
        <title>Arcobacter canalis sp. nov., a new species isolated from a water canal contaminated with urban sewage.</title>
        <authorList>
            <person name="Perez-Cataluna A."/>
            <person name="Salas-Masso N."/>
            <person name="Figueras M.J."/>
        </authorList>
    </citation>
    <scope>NUCLEOTIDE SEQUENCE [LARGE SCALE GENOMIC DNA]</scope>
    <source>
        <strain evidence="10 11">F98-3</strain>
    </source>
</reference>
<feature type="transmembrane region" description="Helical" evidence="8">
    <location>
        <begin position="107"/>
        <end position="124"/>
    </location>
</feature>
<dbReference type="EMBL" id="NXFY01000001">
    <property type="protein sequence ID" value="PHO19388.1"/>
    <property type="molecule type" value="Genomic_DNA"/>
</dbReference>
<keyword evidence="3" id="KW-0813">Transport</keyword>
<feature type="transmembrane region" description="Helical" evidence="8">
    <location>
        <begin position="193"/>
        <end position="211"/>
    </location>
</feature>
<organism evidence="10 11">
    <name type="scientific">Malaciobacter molluscorum LMG 25693</name>
    <dbReference type="NCBI Taxonomy" id="870501"/>
    <lineage>
        <taxon>Bacteria</taxon>
        <taxon>Pseudomonadati</taxon>
        <taxon>Campylobacterota</taxon>
        <taxon>Epsilonproteobacteria</taxon>
        <taxon>Campylobacterales</taxon>
        <taxon>Arcobacteraceae</taxon>
        <taxon>Malaciobacter</taxon>
    </lineage>
</organism>
<dbReference type="InterPro" id="IPR002781">
    <property type="entry name" value="TM_pro_TauE-like"/>
</dbReference>
<keyword evidence="6 8" id="KW-1133">Transmembrane helix</keyword>
<dbReference type="GO" id="GO:0005886">
    <property type="term" value="C:plasma membrane"/>
    <property type="evidence" value="ECO:0007669"/>
    <property type="project" value="UniProtKB-SubCell"/>
</dbReference>
<evidence type="ECO:0000256" key="7">
    <source>
        <dbReference type="ARBA" id="ARBA00023136"/>
    </source>
</evidence>
<keyword evidence="4 8" id="KW-1003">Cell membrane</keyword>
<evidence type="ECO:0000256" key="2">
    <source>
        <dbReference type="ARBA" id="ARBA00009142"/>
    </source>
</evidence>
<feature type="transmembrane region" description="Helical" evidence="8">
    <location>
        <begin position="13"/>
        <end position="38"/>
    </location>
</feature>
<comment type="subcellular location">
    <subcellularLocation>
        <location evidence="1 8">Cell membrane</location>
        <topology evidence="1 8">Multi-pass membrane protein</topology>
    </subcellularLocation>
</comment>
<protein>
    <recommendedName>
        <fullName evidence="8">Probable membrane transporter protein</fullName>
    </recommendedName>
</protein>
<feature type="transmembrane region" description="Helical" evidence="8">
    <location>
        <begin position="75"/>
        <end position="100"/>
    </location>
</feature>
<sequence length="252" mass="27835">MDFFTLPINNLDLIILIISCFLGSLITTSVGAGGGLFVIAGMSMVLPAATLLSIHALTQAGAGLVRSFIFRKYIIFKVFLLFLIGTLIGYSLSIHFLITLPEYKMKFILGLGIIILNFLPTFQIKKVTNVMIIFVGVITGFLTMFIGAMGPIVILFLGSFIKNRQYIVGTLAWCISFQNLGKSIIFGNLGFDYSAWIFLIIILILVSYLGTIIGKKLLDKSNDILFRKILKVVILILGSKLIFDSINIYLSL</sequence>
<evidence type="ECO:0000313" key="9">
    <source>
        <dbReference type="EMBL" id="AXX92159.1"/>
    </source>
</evidence>
<evidence type="ECO:0000256" key="6">
    <source>
        <dbReference type="ARBA" id="ARBA00022989"/>
    </source>
</evidence>
<dbReference type="KEGG" id="amol:AMOL_1177"/>
<dbReference type="Pfam" id="PF01925">
    <property type="entry name" value="TauE"/>
    <property type="match status" value="1"/>
</dbReference>
<comment type="similarity">
    <text evidence="2 8">Belongs to the 4-toluene sulfonate uptake permease (TSUP) (TC 2.A.102) family.</text>
</comment>
<evidence type="ECO:0000256" key="3">
    <source>
        <dbReference type="ARBA" id="ARBA00022448"/>
    </source>
</evidence>
<keyword evidence="5 8" id="KW-0812">Transmembrane</keyword>
<proteinExistence type="inferred from homology"/>
<dbReference type="PANTHER" id="PTHR30269:SF37">
    <property type="entry name" value="MEMBRANE TRANSPORTER PROTEIN"/>
    <property type="match status" value="1"/>
</dbReference>
<dbReference type="Proteomes" id="UP000262712">
    <property type="component" value="Chromosome"/>
</dbReference>
<feature type="transmembrane region" description="Helical" evidence="8">
    <location>
        <begin position="232"/>
        <end position="250"/>
    </location>
</feature>